<feature type="domain" description="OmpR/PhoB-type" evidence="6">
    <location>
        <begin position="1"/>
        <end position="105"/>
    </location>
</feature>
<evidence type="ECO:0000256" key="5">
    <source>
        <dbReference type="PROSITE-ProRule" id="PRU01091"/>
    </source>
</evidence>
<keyword evidence="8" id="KW-1185">Reference proteome</keyword>
<protein>
    <recommendedName>
        <fullName evidence="6">OmpR/PhoB-type domain-containing protein</fullName>
    </recommendedName>
</protein>
<accession>A0ABQ4B5G7</accession>
<sequence length="267" mass="28818">MIEKTAGAALSLRILGPLSVSRRDEQIDAGPWQQRCMLAILLARPGEDVSVRELAELMWADSPPSAINIIHKYVGALRRALEPDLAPRIKGACLVRNGNAYRFVAGAAEVDVIRFRALVTQARAHEDRHEPGRALDVYEQAIGLGRGATADGLADSPSAQTLFTTLDGEFCEAVVAAAELAVLLRRPARLVAPLRRAAAIDPLNELVQATLMTTLAATGRRAEALRVHQSVTRMLDEDLGIGPGPDLRAAYLGLRGDHRVLRTNFSA</sequence>
<dbReference type="InterPro" id="IPR016032">
    <property type="entry name" value="Sig_transdc_resp-reg_C-effctor"/>
</dbReference>
<dbReference type="SUPFAM" id="SSF48452">
    <property type="entry name" value="TPR-like"/>
    <property type="match status" value="1"/>
</dbReference>
<evidence type="ECO:0000259" key="6">
    <source>
        <dbReference type="PROSITE" id="PS51755"/>
    </source>
</evidence>
<dbReference type="SMART" id="SM01043">
    <property type="entry name" value="BTAD"/>
    <property type="match status" value="1"/>
</dbReference>
<evidence type="ECO:0000256" key="1">
    <source>
        <dbReference type="ARBA" id="ARBA00005820"/>
    </source>
</evidence>
<keyword evidence="3 5" id="KW-0238">DNA-binding</keyword>
<dbReference type="Proteomes" id="UP000624709">
    <property type="component" value="Unassembled WGS sequence"/>
</dbReference>
<evidence type="ECO:0000256" key="4">
    <source>
        <dbReference type="ARBA" id="ARBA00023163"/>
    </source>
</evidence>
<dbReference type="Gene3D" id="1.10.10.10">
    <property type="entry name" value="Winged helix-like DNA-binding domain superfamily/Winged helix DNA-binding domain"/>
    <property type="match status" value="1"/>
</dbReference>
<name>A0ABQ4B5G7_9ACTN</name>
<dbReference type="InterPro" id="IPR036388">
    <property type="entry name" value="WH-like_DNA-bd_sf"/>
</dbReference>
<reference evidence="7 8" key="1">
    <citation type="submission" date="2021-01" db="EMBL/GenBank/DDBJ databases">
        <title>Whole genome shotgun sequence of Actinoplanes palleronii NBRC 14916.</title>
        <authorList>
            <person name="Komaki H."/>
            <person name="Tamura T."/>
        </authorList>
    </citation>
    <scope>NUCLEOTIDE SEQUENCE [LARGE SCALE GENOMIC DNA]</scope>
    <source>
        <strain evidence="7 8">NBRC 14916</strain>
    </source>
</reference>
<dbReference type="PROSITE" id="PS51755">
    <property type="entry name" value="OMPR_PHOB"/>
    <property type="match status" value="1"/>
</dbReference>
<evidence type="ECO:0000256" key="3">
    <source>
        <dbReference type="ARBA" id="ARBA00023125"/>
    </source>
</evidence>
<evidence type="ECO:0000256" key="2">
    <source>
        <dbReference type="ARBA" id="ARBA00023015"/>
    </source>
</evidence>
<dbReference type="Pfam" id="PF03704">
    <property type="entry name" value="BTAD"/>
    <property type="match status" value="1"/>
</dbReference>
<keyword evidence="2" id="KW-0805">Transcription regulation</keyword>
<dbReference type="PANTHER" id="PTHR35807:SF1">
    <property type="entry name" value="TRANSCRIPTIONAL REGULATOR REDD"/>
    <property type="match status" value="1"/>
</dbReference>
<dbReference type="InterPro" id="IPR011990">
    <property type="entry name" value="TPR-like_helical_dom_sf"/>
</dbReference>
<dbReference type="Gene3D" id="1.25.40.10">
    <property type="entry name" value="Tetratricopeptide repeat domain"/>
    <property type="match status" value="1"/>
</dbReference>
<dbReference type="InterPro" id="IPR051677">
    <property type="entry name" value="AfsR-DnrI-RedD_regulator"/>
</dbReference>
<keyword evidence="4" id="KW-0804">Transcription</keyword>
<dbReference type="PANTHER" id="PTHR35807">
    <property type="entry name" value="TRANSCRIPTIONAL REGULATOR REDD-RELATED"/>
    <property type="match status" value="1"/>
</dbReference>
<comment type="similarity">
    <text evidence="1">Belongs to the AfsR/DnrI/RedD regulatory family.</text>
</comment>
<comment type="caution">
    <text evidence="7">The sequence shown here is derived from an EMBL/GenBank/DDBJ whole genome shotgun (WGS) entry which is preliminary data.</text>
</comment>
<evidence type="ECO:0000313" key="8">
    <source>
        <dbReference type="Proteomes" id="UP000624709"/>
    </source>
</evidence>
<dbReference type="InterPro" id="IPR005158">
    <property type="entry name" value="BTAD"/>
</dbReference>
<dbReference type="EMBL" id="BOMS01000026">
    <property type="protein sequence ID" value="GIE65895.1"/>
    <property type="molecule type" value="Genomic_DNA"/>
</dbReference>
<dbReference type="SUPFAM" id="SSF46894">
    <property type="entry name" value="C-terminal effector domain of the bipartite response regulators"/>
    <property type="match status" value="1"/>
</dbReference>
<proteinExistence type="inferred from homology"/>
<feature type="DNA-binding region" description="OmpR/PhoB-type" evidence="5">
    <location>
        <begin position="1"/>
        <end position="105"/>
    </location>
</feature>
<dbReference type="CDD" id="cd15831">
    <property type="entry name" value="BTAD"/>
    <property type="match status" value="1"/>
</dbReference>
<dbReference type="RefSeq" id="WP_203824778.1">
    <property type="nucleotide sequence ID" value="NZ_BAAATY010000004.1"/>
</dbReference>
<dbReference type="SMART" id="SM00862">
    <property type="entry name" value="Trans_reg_C"/>
    <property type="match status" value="1"/>
</dbReference>
<gene>
    <name evidence="7" type="ORF">Apa02nite_020030</name>
</gene>
<organism evidence="7 8">
    <name type="scientific">Actinoplanes palleronii</name>
    <dbReference type="NCBI Taxonomy" id="113570"/>
    <lineage>
        <taxon>Bacteria</taxon>
        <taxon>Bacillati</taxon>
        <taxon>Actinomycetota</taxon>
        <taxon>Actinomycetes</taxon>
        <taxon>Micromonosporales</taxon>
        <taxon>Micromonosporaceae</taxon>
        <taxon>Actinoplanes</taxon>
    </lineage>
</organism>
<dbReference type="InterPro" id="IPR001867">
    <property type="entry name" value="OmpR/PhoB-type_DNA-bd"/>
</dbReference>
<evidence type="ECO:0000313" key="7">
    <source>
        <dbReference type="EMBL" id="GIE65895.1"/>
    </source>
</evidence>